<protein>
    <submittedName>
        <fullName evidence="1">Uncharacterized protein</fullName>
    </submittedName>
</protein>
<evidence type="ECO:0000313" key="2">
    <source>
        <dbReference type="Proteomes" id="UP000821865"/>
    </source>
</evidence>
<sequence>MASKPDSEGWTLVNRRKNTPFNKPTAITSFTSRLQGHKIILRRQGGFLLTTLRPAQLMSAVSATASLTDNEYKESQVEIQEHNNLALSVSTRNLVAQKLAQITTLTIQSTSHEVSIYLAPPDNSCRGVIHGIEAHTT</sequence>
<name>A0ACB8CS06_DERSI</name>
<keyword evidence="2" id="KW-1185">Reference proteome</keyword>
<reference evidence="1" key="1">
    <citation type="submission" date="2020-05" db="EMBL/GenBank/DDBJ databases">
        <title>Large-scale comparative analyses of tick genomes elucidate their genetic diversity and vector capacities.</title>
        <authorList>
            <person name="Jia N."/>
            <person name="Wang J."/>
            <person name="Shi W."/>
            <person name="Du L."/>
            <person name="Sun Y."/>
            <person name="Zhan W."/>
            <person name="Jiang J."/>
            <person name="Wang Q."/>
            <person name="Zhang B."/>
            <person name="Ji P."/>
            <person name="Sakyi L.B."/>
            <person name="Cui X."/>
            <person name="Yuan T."/>
            <person name="Jiang B."/>
            <person name="Yang W."/>
            <person name="Lam T.T.-Y."/>
            <person name="Chang Q."/>
            <person name="Ding S."/>
            <person name="Wang X."/>
            <person name="Zhu J."/>
            <person name="Ruan X."/>
            <person name="Zhao L."/>
            <person name="Wei J."/>
            <person name="Que T."/>
            <person name="Du C."/>
            <person name="Cheng J."/>
            <person name="Dai P."/>
            <person name="Han X."/>
            <person name="Huang E."/>
            <person name="Gao Y."/>
            <person name="Liu J."/>
            <person name="Shao H."/>
            <person name="Ye R."/>
            <person name="Li L."/>
            <person name="Wei W."/>
            <person name="Wang X."/>
            <person name="Wang C."/>
            <person name="Yang T."/>
            <person name="Huo Q."/>
            <person name="Li W."/>
            <person name="Guo W."/>
            <person name="Chen H."/>
            <person name="Zhou L."/>
            <person name="Ni X."/>
            <person name="Tian J."/>
            <person name="Zhou Y."/>
            <person name="Sheng Y."/>
            <person name="Liu T."/>
            <person name="Pan Y."/>
            <person name="Xia L."/>
            <person name="Li J."/>
            <person name="Zhao F."/>
            <person name="Cao W."/>
        </authorList>
    </citation>
    <scope>NUCLEOTIDE SEQUENCE</scope>
    <source>
        <strain evidence="1">Dsil-2018</strain>
    </source>
</reference>
<organism evidence="1 2">
    <name type="scientific">Dermacentor silvarum</name>
    <name type="common">Tick</name>
    <dbReference type="NCBI Taxonomy" id="543639"/>
    <lineage>
        <taxon>Eukaryota</taxon>
        <taxon>Metazoa</taxon>
        <taxon>Ecdysozoa</taxon>
        <taxon>Arthropoda</taxon>
        <taxon>Chelicerata</taxon>
        <taxon>Arachnida</taxon>
        <taxon>Acari</taxon>
        <taxon>Parasitiformes</taxon>
        <taxon>Ixodida</taxon>
        <taxon>Ixodoidea</taxon>
        <taxon>Ixodidae</taxon>
        <taxon>Rhipicephalinae</taxon>
        <taxon>Dermacentor</taxon>
    </lineage>
</organism>
<gene>
    <name evidence="1" type="ORF">HPB49_015389</name>
</gene>
<comment type="caution">
    <text evidence="1">The sequence shown here is derived from an EMBL/GenBank/DDBJ whole genome shotgun (WGS) entry which is preliminary data.</text>
</comment>
<accession>A0ACB8CS06</accession>
<dbReference type="EMBL" id="CM023474">
    <property type="protein sequence ID" value="KAH7949788.1"/>
    <property type="molecule type" value="Genomic_DNA"/>
</dbReference>
<proteinExistence type="predicted"/>
<dbReference type="Proteomes" id="UP000821865">
    <property type="component" value="Chromosome 5"/>
</dbReference>
<evidence type="ECO:0000313" key="1">
    <source>
        <dbReference type="EMBL" id="KAH7949788.1"/>
    </source>
</evidence>